<keyword evidence="9" id="KW-1185">Reference proteome</keyword>
<dbReference type="EMBL" id="CAXKWB010000386">
    <property type="protein sequence ID" value="CAL4060516.1"/>
    <property type="molecule type" value="Genomic_DNA"/>
</dbReference>
<dbReference type="PROSITE" id="PS50011">
    <property type="entry name" value="PROTEIN_KINASE_DOM"/>
    <property type="match status" value="1"/>
</dbReference>
<feature type="non-terminal residue" evidence="8">
    <location>
        <position position="277"/>
    </location>
</feature>
<evidence type="ECO:0000256" key="1">
    <source>
        <dbReference type="ARBA" id="ARBA00006692"/>
    </source>
</evidence>
<keyword evidence="5" id="KW-0418">Kinase</keyword>
<dbReference type="Proteomes" id="UP001497623">
    <property type="component" value="Unassembled WGS sequence"/>
</dbReference>
<organism evidence="8 9">
    <name type="scientific">Meganyctiphanes norvegica</name>
    <name type="common">Northern krill</name>
    <name type="synonym">Thysanopoda norvegica</name>
    <dbReference type="NCBI Taxonomy" id="48144"/>
    <lineage>
        <taxon>Eukaryota</taxon>
        <taxon>Metazoa</taxon>
        <taxon>Ecdysozoa</taxon>
        <taxon>Arthropoda</taxon>
        <taxon>Crustacea</taxon>
        <taxon>Multicrustacea</taxon>
        <taxon>Malacostraca</taxon>
        <taxon>Eumalacostraca</taxon>
        <taxon>Eucarida</taxon>
        <taxon>Euphausiacea</taxon>
        <taxon>Euphausiidae</taxon>
        <taxon>Meganyctiphanes</taxon>
    </lineage>
</organism>
<sequence length="277" mass="31337">MVQQQISDDMLSTSACSRLQEEAREGQRRRKKKRSGSTLVASHFLDLYKLTGEVLGIGSCGSVQVCQSIYTSEEYAVKIIAKEPNLCRSKVFNEIEMMHYCQGHNVIIQLIEYFEEDDAFYLVFEKANGGSLLSRLHKNFRFTEQEASMIMRDLSSALDFLHQKGIAHRDIKLENILCVYPDQVYPVKICDFDLASDSEATGCDSATTPDLYTPVGTAEYMAPEVVRGYSSFDNDPYDKRCDLWSLGISLYFMLCGYHPFTGDCGEENCKWDLGGDC</sequence>
<name>A0AAV2PNC6_MEGNR</name>
<proteinExistence type="inferred from homology"/>
<dbReference type="GO" id="GO:0005524">
    <property type="term" value="F:ATP binding"/>
    <property type="evidence" value="ECO:0007669"/>
    <property type="project" value="UniProtKB-KW"/>
</dbReference>
<feature type="domain" description="Protein kinase" evidence="7">
    <location>
        <begin position="49"/>
        <end position="277"/>
    </location>
</feature>
<dbReference type="InterPro" id="IPR008271">
    <property type="entry name" value="Ser/Thr_kinase_AS"/>
</dbReference>
<dbReference type="PROSITE" id="PS00108">
    <property type="entry name" value="PROTEIN_KINASE_ST"/>
    <property type="match status" value="1"/>
</dbReference>
<keyword evidence="6" id="KW-0067">ATP-binding</keyword>
<dbReference type="Pfam" id="PF00069">
    <property type="entry name" value="Pkinase"/>
    <property type="match status" value="1"/>
</dbReference>
<dbReference type="InterPro" id="IPR011009">
    <property type="entry name" value="Kinase-like_dom_sf"/>
</dbReference>
<dbReference type="SMART" id="SM00220">
    <property type="entry name" value="S_TKc"/>
    <property type="match status" value="1"/>
</dbReference>
<evidence type="ECO:0000256" key="6">
    <source>
        <dbReference type="ARBA" id="ARBA00022840"/>
    </source>
</evidence>
<accession>A0AAV2PNC6</accession>
<dbReference type="InterPro" id="IPR000719">
    <property type="entry name" value="Prot_kinase_dom"/>
</dbReference>
<evidence type="ECO:0000259" key="7">
    <source>
        <dbReference type="PROSITE" id="PS50011"/>
    </source>
</evidence>
<evidence type="ECO:0000256" key="2">
    <source>
        <dbReference type="ARBA" id="ARBA00022527"/>
    </source>
</evidence>
<dbReference type="FunFam" id="3.30.200.20:FF:000093">
    <property type="entry name" value="Putative map kinase-interacting serine/threonine-protein kinase 1"/>
    <property type="match status" value="1"/>
</dbReference>
<dbReference type="Gene3D" id="3.30.200.20">
    <property type="entry name" value="Phosphorylase Kinase, domain 1"/>
    <property type="match status" value="1"/>
</dbReference>
<reference evidence="8 9" key="1">
    <citation type="submission" date="2024-05" db="EMBL/GenBank/DDBJ databases">
        <authorList>
            <person name="Wallberg A."/>
        </authorList>
    </citation>
    <scope>NUCLEOTIDE SEQUENCE [LARGE SCALE GENOMIC DNA]</scope>
</reference>
<evidence type="ECO:0000313" key="9">
    <source>
        <dbReference type="Proteomes" id="UP001497623"/>
    </source>
</evidence>
<evidence type="ECO:0000256" key="5">
    <source>
        <dbReference type="ARBA" id="ARBA00022777"/>
    </source>
</evidence>
<gene>
    <name evidence="8" type="ORF">MNOR_LOCUS1444</name>
</gene>
<comment type="caution">
    <text evidence="8">The sequence shown here is derived from an EMBL/GenBank/DDBJ whole genome shotgun (WGS) entry which is preliminary data.</text>
</comment>
<dbReference type="PANTHER" id="PTHR24349">
    <property type="entry name" value="SERINE/THREONINE-PROTEIN KINASE"/>
    <property type="match status" value="1"/>
</dbReference>
<keyword evidence="4" id="KW-0547">Nucleotide-binding</keyword>
<dbReference type="SUPFAM" id="SSF56112">
    <property type="entry name" value="Protein kinase-like (PK-like)"/>
    <property type="match status" value="1"/>
</dbReference>
<keyword evidence="3" id="KW-0808">Transferase</keyword>
<dbReference type="Gene3D" id="1.10.510.10">
    <property type="entry name" value="Transferase(Phosphotransferase) domain 1"/>
    <property type="match status" value="1"/>
</dbReference>
<dbReference type="InterPro" id="IPR050205">
    <property type="entry name" value="CDPK_Ser/Thr_kinases"/>
</dbReference>
<dbReference type="AlphaFoldDB" id="A0AAV2PNC6"/>
<evidence type="ECO:0000256" key="4">
    <source>
        <dbReference type="ARBA" id="ARBA00022741"/>
    </source>
</evidence>
<evidence type="ECO:0000313" key="8">
    <source>
        <dbReference type="EMBL" id="CAL4060516.1"/>
    </source>
</evidence>
<keyword evidence="2" id="KW-0723">Serine/threonine-protein kinase</keyword>
<dbReference type="GO" id="GO:0004674">
    <property type="term" value="F:protein serine/threonine kinase activity"/>
    <property type="evidence" value="ECO:0007669"/>
    <property type="project" value="UniProtKB-KW"/>
</dbReference>
<comment type="similarity">
    <text evidence="1">Belongs to the protein kinase superfamily. CAMK Ser/Thr protein kinase family.</text>
</comment>
<protein>
    <recommendedName>
        <fullName evidence="7">Protein kinase domain-containing protein</fullName>
    </recommendedName>
</protein>
<evidence type="ECO:0000256" key="3">
    <source>
        <dbReference type="ARBA" id="ARBA00022679"/>
    </source>
</evidence>